<comment type="caution">
    <text evidence="2">The sequence shown here is derived from an EMBL/GenBank/DDBJ whole genome shotgun (WGS) entry which is preliminary data.</text>
</comment>
<evidence type="ECO:0000256" key="1">
    <source>
        <dbReference type="SAM" id="MobiDB-lite"/>
    </source>
</evidence>
<dbReference type="EMBL" id="JAVRRF010000015">
    <property type="protein sequence ID" value="KAK5058058.1"/>
    <property type="molecule type" value="Genomic_DNA"/>
</dbReference>
<accession>A0ABR0J7C3</accession>
<proteinExistence type="predicted"/>
<feature type="region of interest" description="Disordered" evidence="1">
    <location>
        <begin position="167"/>
        <end position="241"/>
    </location>
</feature>
<protein>
    <recommendedName>
        <fullName evidence="4">SMP-LTD domain-containing protein</fullName>
    </recommendedName>
</protein>
<sequence length="289" mass="31719">MSKSGSEHWESSAFFEEPVPTYEESVAISPATKKILPSSEKSNTSVSSLFRQGRTRRILDLTSDIILPTISVDLANGCAHITLVIMPSDTHESGSKLDEQNIVTPGRQDHEGSRSVLVLQGQDNRTSFWMQNAVVQELDLLLRKELGCPSPSSEEPLLVELTKLGSPSQSLLPSQREPASANGELPPRPKRKLWLKRSAADTEPESDPTGETGKWNLGWRGPETPGGKGPTSGSQDALQGYRKRASELKADQVALHTRIQDVSFRTEDQMGLFQTSTVKCIWLEIDVGT</sequence>
<evidence type="ECO:0000313" key="3">
    <source>
        <dbReference type="Proteomes" id="UP001345691"/>
    </source>
</evidence>
<keyword evidence="3" id="KW-1185">Reference proteome</keyword>
<gene>
    <name evidence="2" type="ORF">LTR69_007055</name>
</gene>
<dbReference type="Proteomes" id="UP001345691">
    <property type="component" value="Unassembled WGS sequence"/>
</dbReference>
<evidence type="ECO:0000313" key="2">
    <source>
        <dbReference type="EMBL" id="KAK5058058.1"/>
    </source>
</evidence>
<reference evidence="2 3" key="1">
    <citation type="submission" date="2023-08" db="EMBL/GenBank/DDBJ databases">
        <title>Black Yeasts Isolated from many extreme environments.</title>
        <authorList>
            <person name="Coleine C."/>
            <person name="Stajich J.E."/>
            <person name="Selbmann L."/>
        </authorList>
    </citation>
    <scope>NUCLEOTIDE SEQUENCE [LARGE SCALE GENOMIC DNA]</scope>
    <source>
        <strain evidence="2 3">CCFEE 6328</strain>
    </source>
</reference>
<organism evidence="2 3">
    <name type="scientific">Exophiala sideris</name>
    <dbReference type="NCBI Taxonomy" id="1016849"/>
    <lineage>
        <taxon>Eukaryota</taxon>
        <taxon>Fungi</taxon>
        <taxon>Dikarya</taxon>
        <taxon>Ascomycota</taxon>
        <taxon>Pezizomycotina</taxon>
        <taxon>Eurotiomycetes</taxon>
        <taxon>Chaetothyriomycetidae</taxon>
        <taxon>Chaetothyriales</taxon>
        <taxon>Herpotrichiellaceae</taxon>
        <taxon>Exophiala</taxon>
    </lineage>
</organism>
<evidence type="ECO:0008006" key="4">
    <source>
        <dbReference type="Google" id="ProtNLM"/>
    </source>
</evidence>
<name>A0ABR0J7C3_9EURO</name>